<name>A0ABN7XLS7_GIGMA</name>
<organism evidence="1 2">
    <name type="scientific">Gigaspora margarita</name>
    <dbReference type="NCBI Taxonomy" id="4874"/>
    <lineage>
        <taxon>Eukaryota</taxon>
        <taxon>Fungi</taxon>
        <taxon>Fungi incertae sedis</taxon>
        <taxon>Mucoromycota</taxon>
        <taxon>Glomeromycotina</taxon>
        <taxon>Glomeromycetes</taxon>
        <taxon>Diversisporales</taxon>
        <taxon>Gigasporaceae</taxon>
        <taxon>Gigaspora</taxon>
    </lineage>
</organism>
<feature type="non-terminal residue" evidence="1">
    <location>
        <position position="1"/>
    </location>
</feature>
<sequence>KEPKQANPSPCGTRGLLWRNTSLNGTATPIFKGKNKVLGVSITWNFTQRIKRRDEICKLVLTDSKGLSVNQVTEPYGQEYPLCKGMAPAAVSAW</sequence>
<proteinExistence type="predicted"/>
<accession>A0ABN7XLS7</accession>
<reference evidence="1 2" key="1">
    <citation type="submission" date="2021-06" db="EMBL/GenBank/DDBJ databases">
        <authorList>
            <person name="Kallberg Y."/>
            <person name="Tangrot J."/>
            <person name="Rosling A."/>
        </authorList>
    </citation>
    <scope>NUCLEOTIDE SEQUENCE [LARGE SCALE GENOMIC DNA]</scope>
    <source>
        <strain evidence="1 2">120-4 pot B 10/14</strain>
    </source>
</reference>
<dbReference type="Proteomes" id="UP000789901">
    <property type="component" value="Unassembled WGS sequence"/>
</dbReference>
<feature type="non-terminal residue" evidence="1">
    <location>
        <position position="94"/>
    </location>
</feature>
<gene>
    <name evidence="1" type="ORF">GMARGA_LOCUS44577</name>
</gene>
<protein>
    <submittedName>
        <fullName evidence="1">21095_t:CDS:1</fullName>
    </submittedName>
</protein>
<evidence type="ECO:0000313" key="1">
    <source>
        <dbReference type="EMBL" id="CAG8855756.1"/>
    </source>
</evidence>
<keyword evidence="2" id="KW-1185">Reference proteome</keyword>
<comment type="caution">
    <text evidence="1">The sequence shown here is derived from an EMBL/GenBank/DDBJ whole genome shotgun (WGS) entry which is preliminary data.</text>
</comment>
<dbReference type="EMBL" id="CAJVQB010152751">
    <property type="protein sequence ID" value="CAG8855756.1"/>
    <property type="molecule type" value="Genomic_DNA"/>
</dbReference>
<evidence type="ECO:0000313" key="2">
    <source>
        <dbReference type="Proteomes" id="UP000789901"/>
    </source>
</evidence>